<feature type="compositionally biased region" description="Polar residues" evidence="1">
    <location>
        <begin position="67"/>
        <end position="76"/>
    </location>
</feature>
<feature type="region of interest" description="Disordered" evidence="1">
    <location>
        <begin position="62"/>
        <end position="93"/>
    </location>
</feature>
<reference evidence="2" key="1">
    <citation type="thesis" date="2020" institute="ProQuest LLC" country="789 East Eisenhower Parkway, Ann Arbor, MI, USA">
        <title>Comparative Genomics and Chromosome Evolution.</title>
        <authorList>
            <person name="Mudd A.B."/>
        </authorList>
    </citation>
    <scope>NUCLEOTIDE SEQUENCE</scope>
    <source>
        <strain evidence="2">1538</strain>
        <tissue evidence="2">Blood</tissue>
    </source>
</reference>
<proteinExistence type="predicted"/>
<organism evidence="2 3">
    <name type="scientific">Pyxicephalus adspersus</name>
    <name type="common">African bullfrog</name>
    <dbReference type="NCBI Taxonomy" id="30357"/>
    <lineage>
        <taxon>Eukaryota</taxon>
        <taxon>Metazoa</taxon>
        <taxon>Chordata</taxon>
        <taxon>Craniata</taxon>
        <taxon>Vertebrata</taxon>
        <taxon>Euteleostomi</taxon>
        <taxon>Amphibia</taxon>
        <taxon>Batrachia</taxon>
        <taxon>Anura</taxon>
        <taxon>Neobatrachia</taxon>
        <taxon>Ranoidea</taxon>
        <taxon>Pyxicephalidae</taxon>
        <taxon>Pyxicephalinae</taxon>
        <taxon>Pyxicephalus</taxon>
    </lineage>
</organism>
<evidence type="ECO:0000313" key="2">
    <source>
        <dbReference type="EMBL" id="DBA27315.1"/>
    </source>
</evidence>
<evidence type="ECO:0000313" key="3">
    <source>
        <dbReference type="Proteomes" id="UP001181693"/>
    </source>
</evidence>
<sequence>MGSRGCSGRRSSRRGSWFTYSWHFISQRGSLSCQPANKNKRGVRLRGNNTSVQTARGGFRTMRKRQSTLGQRSPTGGPQLWLVHSPSGVRKST</sequence>
<comment type="caution">
    <text evidence="2">The sequence shown here is derived from an EMBL/GenBank/DDBJ whole genome shotgun (WGS) entry which is preliminary data.</text>
</comment>
<dbReference type="EMBL" id="DYDO01000004">
    <property type="protein sequence ID" value="DBA27315.1"/>
    <property type="molecule type" value="Genomic_DNA"/>
</dbReference>
<protein>
    <submittedName>
        <fullName evidence="2">Uncharacterized protein</fullName>
    </submittedName>
</protein>
<keyword evidence="3" id="KW-1185">Reference proteome</keyword>
<accession>A0AAV3AWZ9</accession>
<name>A0AAV3AWZ9_PYXAD</name>
<dbReference type="AlphaFoldDB" id="A0AAV3AWZ9"/>
<dbReference type="Proteomes" id="UP001181693">
    <property type="component" value="Unassembled WGS sequence"/>
</dbReference>
<gene>
    <name evidence="2" type="ORF">GDO54_011477</name>
</gene>
<evidence type="ECO:0000256" key="1">
    <source>
        <dbReference type="SAM" id="MobiDB-lite"/>
    </source>
</evidence>